<dbReference type="AlphaFoldDB" id="A0A9P3Q1W3"/>
<reference evidence="1" key="1">
    <citation type="submission" date="2022-07" db="EMBL/GenBank/DDBJ databases">
        <title>The genome of Lyophyllum shimeji provides insight into the initial evolution of ectomycorrhizal fungal genome.</title>
        <authorList>
            <person name="Kobayashi Y."/>
            <person name="Shibata T."/>
            <person name="Hirakawa H."/>
            <person name="Shigenobu S."/>
            <person name="Nishiyama T."/>
            <person name="Yamada A."/>
            <person name="Hasebe M."/>
            <person name="Kawaguchi M."/>
        </authorList>
    </citation>
    <scope>NUCLEOTIDE SEQUENCE</scope>
    <source>
        <strain evidence="1">AT787</strain>
    </source>
</reference>
<proteinExistence type="predicted"/>
<gene>
    <name evidence="1" type="ORF">LshimejAT787_2100470</name>
</gene>
<evidence type="ECO:0000313" key="1">
    <source>
        <dbReference type="EMBL" id="GLB45287.1"/>
    </source>
</evidence>
<name>A0A9P3Q1W3_LYOSH</name>
<sequence length="258" mass="28662">MDRKENARLQTCHWCGHTVHEGAEYSTYCDGLLVSIVLDGGSRKHFSGIRLIIVYKESDDFDNVELMRTLFGLRNVKNTVWRYNHFHRRRETGVKVELGIDEIQLVLPSTSTPGLADNTDVLPSRLATPSSDDSDCTRCSNCRVADKGNDMLPRSPTDLPTKTSTATVWIYSRHNVQQLPHCSSGAVSAASLRLAAEAWKSVCGFGLVTPNRTTPDRGSTRSNVSSRTGRGVGIRAYTAGPKRIRLPSHRLRKSRHSL</sequence>
<protein>
    <submittedName>
        <fullName evidence="1">Uncharacterized protein</fullName>
    </submittedName>
</protein>
<dbReference type="Proteomes" id="UP001063166">
    <property type="component" value="Unassembled WGS sequence"/>
</dbReference>
<keyword evidence="2" id="KW-1185">Reference proteome</keyword>
<dbReference type="EMBL" id="BRPK01000021">
    <property type="protein sequence ID" value="GLB45287.1"/>
    <property type="molecule type" value="Genomic_DNA"/>
</dbReference>
<organism evidence="1 2">
    <name type="scientific">Lyophyllum shimeji</name>
    <name type="common">Hon-shimeji</name>
    <name type="synonym">Tricholoma shimeji</name>
    <dbReference type="NCBI Taxonomy" id="47721"/>
    <lineage>
        <taxon>Eukaryota</taxon>
        <taxon>Fungi</taxon>
        <taxon>Dikarya</taxon>
        <taxon>Basidiomycota</taxon>
        <taxon>Agaricomycotina</taxon>
        <taxon>Agaricomycetes</taxon>
        <taxon>Agaricomycetidae</taxon>
        <taxon>Agaricales</taxon>
        <taxon>Tricholomatineae</taxon>
        <taxon>Lyophyllaceae</taxon>
        <taxon>Lyophyllum</taxon>
    </lineage>
</organism>
<comment type="caution">
    <text evidence="1">The sequence shown here is derived from an EMBL/GenBank/DDBJ whole genome shotgun (WGS) entry which is preliminary data.</text>
</comment>
<dbReference type="OrthoDB" id="2994853at2759"/>
<evidence type="ECO:0000313" key="2">
    <source>
        <dbReference type="Proteomes" id="UP001063166"/>
    </source>
</evidence>
<accession>A0A9P3Q1W3</accession>